<dbReference type="Pfam" id="PF04438">
    <property type="entry name" value="zf-HIT"/>
    <property type="match status" value="1"/>
</dbReference>
<evidence type="ECO:0000256" key="9">
    <source>
        <dbReference type="ARBA" id="ARBA00049654"/>
    </source>
</evidence>
<evidence type="ECO:0000313" key="16">
    <source>
        <dbReference type="EnsemblMetazoa" id="GBRI007884-PA"/>
    </source>
</evidence>
<evidence type="ECO:0000256" key="4">
    <source>
        <dbReference type="ARBA" id="ARBA00022723"/>
    </source>
</evidence>
<dbReference type="Proteomes" id="UP000091820">
    <property type="component" value="Unassembled WGS sequence"/>
</dbReference>
<dbReference type="PANTHER" id="PTHR13483:SF3">
    <property type="entry name" value="BOX C_D SNORNA PROTEIN 1"/>
    <property type="match status" value="1"/>
</dbReference>
<evidence type="ECO:0000259" key="15">
    <source>
        <dbReference type="PROSITE" id="PS51083"/>
    </source>
</evidence>
<reference evidence="17" key="1">
    <citation type="submission" date="2014-03" db="EMBL/GenBank/DDBJ databases">
        <authorList>
            <person name="Aksoy S."/>
            <person name="Warren W."/>
            <person name="Wilson R.K."/>
        </authorList>
    </citation>
    <scope>NUCLEOTIDE SEQUENCE [LARGE SCALE GENOMIC DNA]</scope>
    <source>
        <strain evidence="17">IAEA</strain>
    </source>
</reference>
<keyword evidence="7" id="KW-0832">Ubl conjugation</keyword>
<dbReference type="CDD" id="cd23023">
    <property type="entry name" value="zf-HIT_BCD1"/>
    <property type="match status" value="1"/>
</dbReference>
<dbReference type="Pfam" id="PF25790">
    <property type="entry name" value="BCD1"/>
    <property type="match status" value="1"/>
</dbReference>
<dbReference type="GO" id="GO:0000463">
    <property type="term" value="P:maturation of LSU-rRNA from tricistronic rRNA transcript (SSU-rRNA, 5.8S rRNA, LSU-rRNA)"/>
    <property type="evidence" value="ECO:0007669"/>
    <property type="project" value="TreeGrafter"/>
</dbReference>
<dbReference type="GO" id="GO:0008270">
    <property type="term" value="F:zinc ion binding"/>
    <property type="evidence" value="ECO:0007669"/>
    <property type="project" value="UniProtKB-UniRule"/>
</dbReference>
<keyword evidence="17" id="KW-1185">Reference proteome</keyword>
<evidence type="ECO:0000256" key="12">
    <source>
        <dbReference type="ARBA" id="ARBA00077531"/>
    </source>
</evidence>
<dbReference type="InterPro" id="IPR051639">
    <property type="entry name" value="BCD1"/>
</dbReference>
<keyword evidence="5 13" id="KW-0863">Zinc-finger</keyword>
<dbReference type="GO" id="GO:0005634">
    <property type="term" value="C:nucleus"/>
    <property type="evidence" value="ECO:0007669"/>
    <property type="project" value="TreeGrafter"/>
</dbReference>
<name>A0A1A9W6C8_9MUSC</name>
<dbReference type="VEuPathDB" id="VectorBase:GBRI007884"/>
<dbReference type="GO" id="GO:0048254">
    <property type="term" value="P:snoRNA localization"/>
    <property type="evidence" value="ECO:0007669"/>
    <property type="project" value="TreeGrafter"/>
</dbReference>
<evidence type="ECO:0000256" key="10">
    <source>
        <dbReference type="ARBA" id="ARBA00061949"/>
    </source>
</evidence>
<evidence type="ECO:0000313" key="17">
    <source>
        <dbReference type="Proteomes" id="UP000091820"/>
    </source>
</evidence>
<keyword evidence="2" id="KW-0690">Ribosome biogenesis</keyword>
<dbReference type="STRING" id="37001.A0A1A9W6C8"/>
<protein>
    <recommendedName>
        <fullName evidence="11">Box C/D snoRNA protein 1</fullName>
    </recommendedName>
    <alternativeName>
        <fullName evidence="12">Zinc finger HIT domain-containing protein 6</fullName>
    </alternativeName>
</protein>
<dbReference type="GO" id="GO:0070761">
    <property type="term" value="C:pre-snoRNP complex"/>
    <property type="evidence" value="ECO:0007669"/>
    <property type="project" value="TreeGrafter"/>
</dbReference>
<dbReference type="PROSITE" id="PS51083">
    <property type="entry name" value="ZF_HIT"/>
    <property type="match status" value="1"/>
</dbReference>
<evidence type="ECO:0000256" key="8">
    <source>
        <dbReference type="ARBA" id="ARBA00049598"/>
    </source>
</evidence>
<evidence type="ECO:0000256" key="11">
    <source>
        <dbReference type="ARBA" id="ARBA00068630"/>
    </source>
</evidence>
<evidence type="ECO:0000256" key="6">
    <source>
        <dbReference type="ARBA" id="ARBA00022833"/>
    </source>
</evidence>
<keyword evidence="4" id="KW-0479">Metal-binding</keyword>
<evidence type="ECO:0000256" key="7">
    <source>
        <dbReference type="ARBA" id="ARBA00022843"/>
    </source>
</evidence>
<dbReference type="PANTHER" id="PTHR13483">
    <property type="entry name" value="BOX C_D SNORNA PROTEIN 1-RELATED"/>
    <property type="match status" value="1"/>
</dbReference>
<keyword evidence="3" id="KW-0597">Phosphoprotein</keyword>
<evidence type="ECO:0000256" key="5">
    <source>
        <dbReference type="ARBA" id="ARBA00022771"/>
    </source>
</evidence>
<keyword evidence="6" id="KW-0862">Zinc</keyword>
<evidence type="ECO:0000256" key="2">
    <source>
        <dbReference type="ARBA" id="ARBA00022517"/>
    </source>
</evidence>
<evidence type="ECO:0000256" key="1">
    <source>
        <dbReference type="ARBA" id="ARBA00022499"/>
    </source>
</evidence>
<sequence length="378" mass="45019">MNYMEKVDPILYDRPELVETTKHRMDNATEDRNNLRSRLGMCEVCSALPAKYTCPKCEVKTCSLKCVTIHKTELSCNGIRDRTKFIPLKQMTKLDFMSDYYFLEECTRYAQDRKTDSIKRYTTYNRDLPIHLNRLRIAARRRKTNLKFLLQNFLKHRENTTYYCWKTKKIFWRVKWIFVNANEKGKIVCYSDYRCDEDKYLSELLDKYVNPTCVEVVPGKKILEYYQSKGVQNIKVMLKAEGVKCSHKRYYLMNVNQTLKMNLAGKILVEYPSVYVSYEEFPEGFDIIDSDEDIDEETKQHRLNLQNMCKTSSDKEQKANMEDSNPTDETDTKEQEKAKKKKERFRKLEAYEKTFNNYLFTDEKLMEILSSSTDDEED</sequence>
<comment type="function">
    <text evidence="8">Required for box C/D snoRNAs accumulation involved in snoRNA processing, snoRNA transport to the nucleolus and ribosome biogenesis.</text>
</comment>
<dbReference type="Gene3D" id="3.30.60.190">
    <property type="match status" value="1"/>
</dbReference>
<evidence type="ECO:0000256" key="14">
    <source>
        <dbReference type="SAM" id="MobiDB-lite"/>
    </source>
</evidence>
<evidence type="ECO:0000256" key="3">
    <source>
        <dbReference type="ARBA" id="ARBA00022553"/>
    </source>
</evidence>
<reference evidence="16" key="2">
    <citation type="submission" date="2020-05" db="UniProtKB">
        <authorList>
            <consortium name="EnsemblMetazoa"/>
        </authorList>
    </citation>
    <scope>IDENTIFICATION</scope>
    <source>
        <strain evidence="16">IAEA</strain>
    </source>
</reference>
<dbReference type="InterPro" id="IPR007529">
    <property type="entry name" value="Znf_HIT"/>
</dbReference>
<dbReference type="FunFam" id="3.30.60.190:FF:000001">
    <property type="entry name" value="box C/D snoRNA protein 1"/>
    <property type="match status" value="1"/>
</dbReference>
<feature type="compositionally biased region" description="Basic and acidic residues" evidence="14">
    <location>
        <begin position="312"/>
        <end position="321"/>
    </location>
</feature>
<accession>A0A1A9W6C8</accession>
<organism evidence="16 17">
    <name type="scientific">Glossina brevipalpis</name>
    <dbReference type="NCBI Taxonomy" id="37001"/>
    <lineage>
        <taxon>Eukaryota</taxon>
        <taxon>Metazoa</taxon>
        <taxon>Ecdysozoa</taxon>
        <taxon>Arthropoda</taxon>
        <taxon>Hexapoda</taxon>
        <taxon>Insecta</taxon>
        <taxon>Pterygota</taxon>
        <taxon>Neoptera</taxon>
        <taxon>Endopterygota</taxon>
        <taxon>Diptera</taxon>
        <taxon>Brachycera</taxon>
        <taxon>Muscomorpha</taxon>
        <taxon>Hippoboscoidea</taxon>
        <taxon>Glossinidae</taxon>
        <taxon>Glossina</taxon>
    </lineage>
</organism>
<dbReference type="SUPFAM" id="SSF144232">
    <property type="entry name" value="HIT/MYND zinc finger-like"/>
    <property type="match status" value="1"/>
</dbReference>
<keyword evidence="1" id="KW-1017">Isopeptide bond</keyword>
<dbReference type="EnsemblMetazoa" id="GBRI007884-RA">
    <property type="protein sequence ID" value="GBRI007884-PA"/>
    <property type="gene ID" value="GBRI007884"/>
</dbReference>
<proteinExistence type="inferred from homology"/>
<dbReference type="InterPro" id="IPR057721">
    <property type="entry name" value="BCD1_alpha/beta"/>
</dbReference>
<dbReference type="AlphaFoldDB" id="A0A1A9W6C8"/>
<dbReference type="GO" id="GO:0000492">
    <property type="term" value="P:box C/D snoRNP assembly"/>
    <property type="evidence" value="ECO:0007669"/>
    <property type="project" value="TreeGrafter"/>
</dbReference>
<evidence type="ECO:0000256" key="13">
    <source>
        <dbReference type="PROSITE-ProRule" id="PRU00453"/>
    </source>
</evidence>
<comment type="similarity">
    <text evidence="9">Belongs to the BCD1 family.</text>
</comment>
<feature type="region of interest" description="Disordered" evidence="14">
    <location>
        <begin position="307"/>
        <end position="343"/>
    </location>
</feature>
<feature type="domain" description="HIT-type" evidence="15">
    <location>
        <begin position="42"/>
        <end position="76"/>
    </location>
</feature>
<comment type="subunit">
    <text evidence="10">Interacts with FBL, SNU13, NOP58, NUFIP1, RUVBL1, RUVBL2 and TAF9. Interacts (via HIT-type zinc finger) with the RUVBL1/RUVBL2 complex in the presence of ADP.</text>
</comment>